<dbReference type="InterPro" id="IPR052909">
    <property type="entry name" value="Transposase_6_like"/>
</dbReference>
<organism evidence="3 4">
    <name type="scientific">Nitrosomonas ureae</name>
    <dbReference type="NCBI Taxonomy" id="44577"/>
    <lineage>
        <taxon>Bacteria</taxon>
        <taxon>Pseudomonadati</taxon>
        <taxon>Pseudomonadota</taxon>
        <taxon>Betaproteobacteria</taxon>
        <taxon>Nitrosomonadales</taxon>
        <taxon>Nitrosomonadaceae</taxon>
        <taxon>Nitrosomonas</taxon>
    </lineage>
</organism>
<accession>A0A1H5XY15</accession>
<dbReference type="Pfam" id="PF13340">
    <property type="entry name" value="DUF4096"/>
    <property type="match status" value="1"/>
</dbReference>
<reference evidence="3 4" key="1">
    <citation type="submission" date="2016-10" db="EMBL/GenBank/DDBJ databases">
        <authorList>
            <person name="de Groot N.N."/>
        </authorList>
    </citation>
    <scope>NUCLEOTIDE SEQUENCE [LARGE SCALE GENOMIC DNA]</scope>
    <source>
        <strain evidence="3 4">Nm13</strain>
    </source>
</reference>
<gene>
    <name evidence="3" type="ORF">SAMN05216334_13328</name>
</gene>
<evidence type="ECO:0000313" key="4">
    <source>
        <dbReference type="Proteomes" id="UP000236753"/>
    </source>
</evidence>
<dbReference type="Proteomes" id="UP000236753">
    <property type="component" value="Unassembled WGS sequence"/>
</dbReference>
<feature type="region of interest" description="Disordered" evidence="1">
    <location>
        <begin position="86"/>
        <end position="108"/>
    </location>
</feature>
<sequence length="121" mass="13782">MPRQRGNVSHSNLQILNAILYVTEHGCKWRGLPKRFGNWHTIYTRMNRWAKSGVLQKVFEQLQQQQIIRIKIEAVSMDSTSIKVHPDGTGALKKTARNPSVNPEVAGPPGFIWLPQMPEQP</sequence>
<dbReference type="EMBL" id="FNUX01000033">
    <property type="protein sequence ID" value="SEG16522.1"/>
    <property type="molecule type" value="Genomic_DNA"/>
</dbReference>
<name>A0A1H5XY15_9PROT</name>
<evidence type="ECO:0000256" key="1">
    <source>
        <dbReference type="SAM" id="MobiDB-lite"/>
    </source>
</evidence>
<evidence type="ECO:0000313" key="3">
    <source>
        <dbReference type="EMBL" id="SEG16522.1"/>
    </source>
</evidence>
<evidence type="ECO:0000259" key="2">
    <source>
        <dbReference type="Pfam" id="PF13340"/>
    </source>
</evidence>
<feature type="domain" description="Insertion element IS402-like" evidence="2">
    <location>
        <begin position="6"/>
        <end position="59"/>
    </location>
</feature>
<dbReference type="PANTHER" id="PTHR46637:SF1">
    <property type="entry name" value="BLL5188 PROTEIN"/>
    <property type="match status" value="1"/>
</dbReference>
<dbReference type="PANTHER" id="PTHR46637">
    <property type="entry name" value="TIS1421-TRANSPOSASE PROTEIN A"/>
    <property type="match status" value="1"/>
</dbReference>
<proteinExistence type="predicted"/>
<protein>
    <submittedName>
        <fullName evidence="3">Putative transposase of IS4/5 family</fullName>
    </submittedName>
</protein>
<dbReference type="AlphaFoldDB" id="A0A1H5XY15"/>
<dbReference type="InterPro" id="IPR025161">
    <property type="entry name" value="IS402-like_dom"/>
</dbReference>